<dbReference type="RefSeq" id="WP_184810739.1">
    <property type="nucleotide sequence ID" value="NZ_JACHJQ010000003.1"/>
</dbReference>
<sequence>MNPARSLLAVFVLVVALAVALPAASPQSAAATPPGIPSESTARSELAALRVAADGSSSGYSRDKFPHWNTVSGTCNTRETVLKRDGSGVVTDSSCAATSGSWYSPYDGATWRAASDVDIDHVIPLANAWRTGASGWTQTRRTQFANDLTNPQLIAVTDNVNSSKGDQSPATWKPPRTAYWCTYSKMWVHVKYRYSLTVNSSEKSALTTMLGYC</sequence>
<evidence type="ECO:0000256" key="1">
    <source>
        <dbReference type="SAM" id="SignalP"/>
    </source>
</evidence>
<reference evidence="3 4" key="1">
    <citation type="submission" date="2020-08" db="EMBL/GenBank/DDBJ databases">
        <title>Genomic Encyclopedia of Type Strains, Phase III (KMG-III): the genomes of soil and plant-associated and newly described type strains.</title>
        <authorList>
            <person name="Whitman W."/>
        </authorList>
    </citation>
    <scope>NUCLEOTIDE SEQUENCE [LARGE SCALE GENOMIC DNA]</scope>
    <source>
        <strain evidence="3 4">CECT 8960</strain>
    </source>
</reference>
<protein>
    <recommendedName>
        <fullName evidence="2">GmrSD restriction endonucleases C-terminal domain-containing protein</fullName>
    </recommendedName>
</protein>
<dbReference type="EMBL" id="JACHJQ010000003">
    <property type="protein sequence ID" value="MBB4906540.1"/>
    <property type="molecule type" value="Genomic_DNA"/>
</dbReference>
<evidence type="ECO:0000259" key="2">
    <source>
        <dbReference type="Pfam" id="PF07510"/>
    </source>
</evidence>
<gene>
    <name evidence="3" type="ORF">FHR82_002760</name>
</gene>
<proteinExistence type="predicted"/>
<organism evidence="3 4">
    <name type="scientific">Actinophytocola algeriensis</name>
    <dbReference type="NCBI Taxonomy" id="1768010"/>
    <lineage>
        <taxon>Bacteria</taxon>
        <taxon>Bacillati</taxon>
        <taxon>Actinomycetota</taxon>
        <taxon>Actinomycetes</taxon>
        <taxon>Pseudonocardiales</taxon>
        <taxon>Pseudonocardiaceae</taxon>
    </lineage>
</organism>
<accession>A0A7W7VE08</accession>
<comment type="caution">
    <text evidence="3">The sequence shown here is derived from an EMBL/GenBank/DDBJ whole genome shotgun (WGS) entry which is preliminary data.</text>
</comment>
<evidence type="ECO:0000313" key="3">
    <source>
        <dbReference type="EMBL" id="MBB4906540.1"/>
    </source>
</evidence>
<name>A0A7W7VE08_9PSEU</name>
<dbReference type="Pfam" id="PF07510">
    <property type="entry name" value="GmrSD_C"/>
    <property type="match status" value="1"/>
</dbReference>
<evidence type="ECO:0000313" key="4">
    <source>
        <dbReference type="Proteomes" id="UP000520767"/>
    </source>
</evidence>
<feature type="signal peptide" evidence="1">
    <location>
        <begin position="1"/>
        <end position="31"/>
    </location>
</feature>
<dbReference type="InterPro" id="IPR011089">
    <property type="entry name" value="GmrSD_C"/>
</dbReference>
<keyword evidence="1" id="KW-0732">Signal</keyword>
<feature type="domain" description="GmrSD restriction endonucleases C-terminal" evidence="2">
    <location>
        <begin position="112"/>
        <end position="208"/>
    </location>
</feature>
<dbReference type="Proteomes" id="UP000520767">
    <property type="component" value="Unassembled WGS sequence"/>
</dbReference>
<dbReference type="PANTHER" id="PTHR24094:SF15">
    <property type="entry name" value="AMP-DEPENDENT SYNTHETASE_LIGASE DOMAIN-CONTAINING PROTEIN-RELATED"/>
    <property type="match status" value="1"/>
</dbReference>
<dbReference type="AlphaFoldDB" id="A0A7W7VE08"/>
<keyword evidence="4" id="KW-1185">Reference proteome</keyword>
<feature type="chain" id="PRO_5038535709" description="GmrSD restriction endonucleases C-terminal domain-containing protein" evidence="1">
    <location>
        <begin position="32"/>
        <end position="213"/>
    </location>
</feature>
<dbReference type="PANTHER" id="PTHR24094">
    <property type="entry name" value="SECRETED PROTEIN"/>
    <property type="match status" value="1"/>
</dbReference>